<dbReference type="AlphaFoldDB" id="A0A9W6WB35"/>
<dbReference type="Proteomes" id="UP001165079">
    <property type="component" value="Unassembled WGS sequence"/>
</dbReference>
<feature type="transmembrane region" description="Helical" evidence="2">
    <location>
        <begin position="247"/>
        <end position="263"/>
    </location>
</feature>
<feature type="transmembrane region" description="Helical" evidence="2">
    <location>
        <begin position="269"/>
        <end position="286"/>
    </location>
</feature>
<feature type="compositionally biased region" description="Basic residues" evidence="1">
    <location>
        <begin position="125"/>
        <end position="135"/>
    </location>
</feature>
<feature type="region of interest" description="Disordered" evidence="1">
    <location>
        <begin position="107"/>
        <end position="135"/>
    </location>
</feature>
<proteinExistence type="predicted"/>
<keyword evidence="2" id="KW-0472">Membrane</keyword>
<dbReference type="CDD" id="cd06257">
    <property type="entry name" value="DnaJ"/>
    <property type="match status" value="1"/>
</dbReference>
<dbReference type="Gene3D" id="1.10.287.110">
    <property type="entry name" value="DnaJ domain"/>
    <property type="match status" value="1"/>
</dbReference>
<dbReference type="InterPro" id="IPR050817">
    <property type="entry name" value="DjlA_DnaK_co-chaperone"/>
</dbReference>
<dbReference type="PROSITE" id="PS50076">
    <property type="entry name" value="DNAJ_2"/>
    <property type="match status" value="1"/>
</dbReference>
<dbReference type="SMART" id="SM00271">
    <property type="entry name" value="DnaJ"/>
    <property type="match status" value="1"/>
</dbReference>
<protein>
    <recommendedName>
        <fullName evidence="3">J domain-containing protein</fullName>
    </recommendedName>
</protein>
<keyword evidence="2" id="KW-1133">Transmembrane helix</keyword>
<evidence type="ECO:0000256" key="2">
    <source>
        <dbReference type="SAM" id="Phobius"/>
    </source>
</evidence>
<feature type="transmembrane region" description="Helical" evidence="2">
    <location>
        <begin position="176"/>
        <end position="201"/>
    </location>
</feature>
<evidence type="ECO:0000259" key="3">
    <source>
        <dbReference type="PROSITE" id="PS50076"/>
    </source>
</evidence>
<accession>A0A9W6WB35</accession>
<name>A0A9W6WB35_9ACTN</name>
<evidence type="ECO:0000313" key="5">
    <source>
        <dbReference type="Proteomes" id="UP001165079"/>
    </source>
</evidence>
<evidence type="ECO:0000313" key="4">
    <source>
        <dbReference type="EMBL" id="GLZ79191.1"/>
    </source>
</evidence>
<dbReference type="InterPro" id="IPR018253">
    <property type="entry name" value="DnaJ_domain_CS"/>
</dbReference>
<dbReference type="PRINTS" id="PR00625">
    <property type="entry name" value="JDOMAIN"/>
</dbReference>
<dbReference type="PANTHER" id="PTHR24074">
    <property type="entry name" value="CO-CHAPERONE PROTEIN DJLA"/>
    <property type="match status" value="1"/>
</dbReference>
<gene>
    <name evidence="4" type="ORF">Afil01_39980</name>
</gene>
<keyword evidence="5" id="KW-1185">Reference proteome</keyword>
<dbReference type="InterPro" id="IPR001623">
    <property type="entry name" value="DnaJ_domain"/>
</dbReference>
<evidence type="ECO:0000256" key="1">
    <source>
        <dbReference type="SAM" id="MobiDB-lite"/>
    </source>
</evidence>
<dbReference type="EMBL" id="BSTX01000002">
    <property type="protein sequence ID" value="GLZ79191.1"/>
    <property type="molecule type" value="Genomic_DNA"/>
</dbReference>
<feature type="domain" description="J" evidence="3">
    <location>
        <begin position="51"/>
        <end position="112"/>
    </location>
</feature>
<comment type="caution">
    <text evidence="4">The sequence shown here is derived from an EMBL/GenBank/DDBJ whole genome shotgun (WGS) entry which is preliminary data.</text>
</comment>
<dbReference type="PROSITE" id="PS00636">
    <property type="entry name" value="DNAJ_1"/>
    <property type="match status" value="1"/>
</dbReference>
<reference evidence="4" key="1">
    <citation type="submission" date="2023-03" db="EMBL/GenBank/DDBJ databases">
        <title>Actinorhabdospora filicis NBRC 111898.</title>
        <authorList>
            <person name="Ichikawa N."/>
            <person name="Sato H."/>
            <person name="Tonouchi N."/>
        </authorList>
    </citation>
    <scope>NUCLEOTIDE SEQUENCE</scope>
    <source>
        <strain evidence="4">NBRC 111898</strain>
    </source>
</reference>
<keyword evidence="2" id="KW-0812">Transmembrane</keyword>
<feature type="transmembrane region" description="Helical" evidence="2">
    <location>
        <begin position="213"/>
        <end position="235"/>
    </location>
</feature>
<dbReference type="SUPFAM" id="SSF46565">
    <property type="entry name" value="Chaperone J-domain"/>
    <property type="match status" value="1"/>
</dbReference>
<dbReference type="InterPro" id="IPR036869">
    <property type="entry name" value="J_dom_sf"/>
</dbReference>
<dbReference type="Pfam" id="PF00226">
    <property type="entry name" value="DnaJ"/>
    <property type="match status" value="1"/>
</dbReference>
<organism evidence="4 5">
    <name type="scientific">Actinorhabdospora filicis</name>
    <dbReference type="NCBI Taxonomy" id="1785913"/>
    <lineage>
        <taxon>Bacteria</taxon>
        <taxon>Bacillati</taxon>
        <taxon>Actinomycetota</taxon>
        <taxon>Actinomycetes</taxon>
        <taxon>Micromonosporales</taxon>
        <taxon>Micromonosporaceae</taxon>
        <taxon>Actinorhabdospora</taxon>
    </lineage>
</organism>
<sequence>MCVSQIGNNYAVRLAYPHERTALWKLTSIRQFRMSSHVYRLPVEVRVSEPDYYQLLGVPPEAPVSEIRRAWRRRVRDVHPDAGGAPAEFHALQEAYSTLTDPQRRLEYDTERTGRRPAWLPQPRSGRHAKGRRVRGWRVDRRAPAPVPESKGDVLPRPWYADIKATRRVRTSPSALRHAVVAGAAVLVWLLAGLLAGIRAVSALDGPGGFMDAVIRTAVVPYLFVGLITAAVWSIRITPGVTWSSRVGPVGCGVAAVGVAWASRLSPGGLTLAVFTAGVGILPLLMRRLRAALRLRAATLAAIREFNAFGPAGAKPRADRHTGAVLRELLAQLPAARLFVRVPVGALRVEYTITCGNRVALISHPQPRTPRDTGWENLPAVVGDIAELLGDVAVRGFVVWSHLPPDHPRTHGDVRHLTAPDATAEIGRWLAAEPYTLHLPTIRRLRDRLAAGPIVDVPADHSGVRDTVGVR</sequence>